<dbReference type="EMBL" id="GBXM01066119">
    <property type="protein sequence ID" value="JAH42458.1"/>
    <property type="molecule type" value="Transcribed_RNA"/>
</dbReference>
<organism evidence="1">
    <name type="scientific">Anguilla anguilla</name>
    <name type="common">European freshwater eel</name>
    <name type="synonym">Muraena anguilla</name>
    <dbReference type="NCBI Taxonomy" id="7936"/>
    <lineage>
        <taxon>Eukaryota</taxon>
        <taxon>Metazoa</taxon>
        <taxon>Chordata</taxon>
        <taxon>Craniata</taxon>
        <taxon>Vertebrata</taxon>
        <taxon>Euteleostomi</taxon>
        <taxon>Actinopterygii</taxon>
        <taxon>Neopterygii</taxon>
        <taxon>Teleostei</taxon>
        <taxon>Anguilliformes</taxon>
        <taxon>Anguillidae</taxon>
        <taxon>Anguilla</taxon>
    </lineage>
</organism>
<accession>A0A0E9SPL8</accession>
<name>A0A0E9SPL8_ANGAN</name>
<dbReference type="AlphaFoldDB" id="A0A0E9SPL8"/>
<reference evidence="1" key="1">
    <citation type="submission" date="2014-11" db="EMBL/GenBank/DDBJ databases">
        <authorList>
            <person name="Amaro Gonzalez C."/>
        </authorList>
    </citation>
    <scope>NUCLEOTIDE SEQUENCE</scope>
</reference>
<protein>
    <submittedName>
        <fullName evidence="1">Uncharacterized protein</fullName>
    </submittedName>
</protein>
<evidence type="ECO:0000313" key="1">
    <source>
        <dbReference type="EMBL" id="JAH42458.1"/>
    </source>
</evidence>
<reference evidence="1" key="2">
    <citation type="journal article" date="2015" name="Fish Shellfish Immunol.">
        <title>Early steps in the European eel (Anguilla anguilla)-Vibrio vulnificus interaction in the gills: Role of the RtxA13 toxin.</title>
        <authorList>
            <person name="Callol A."/>
            <person name="Pajuelo D."/>
            <person name="Ebbesson L."/>
            <person name="Teles M."/>
            <person name="MacKenzie S."/>
            <person name="Amaro C."/>
        </authorList>
    </citation>
    <scope>NUCLEOTIDE SEQUENCE</scope>
</reference>
<sequence>MSEYKKDKIKLFLRLKKRTQGCQSSLDHHSLAVQLCNTVGAEYVLTIPTLKIHISAE</sequence>
<proteinExistence type="predicted"/>